<reference evidence="1 2" key="1">
    <citation type="journal article" date="2019" name="Environ. Microbiol.">
        <title>Species interactions and distinct microbial communities in high Arctic permafrost affected cryosols are associated with the CH4 and CO2 gas fluxes.</title>
        <authorList>
            <person name="Altshuler I."/>
            <person name="Hamel J."/>
            <person name="Turney S."/>
            <person name="Magnuson E."/>
            <person name="Levesque R."/>
            <person name="Greer C."/>
            <person name="Whyte L.G."/>
        </authorList>
    </citation>
    <scope>NUCLEOTIDE SEQUENCE [LARGE SCALE GENOMIC DNA]</scope>
    <source>
        <strain evidence="1 2">S06.C</strain>
    </source>
</reference>
<accession>A0A502DKV8</accession>
<sequence>MSDALTIAETATTTIDVTHNQTVSYWTTALGVDEHSLRTAVAEVGTSAQDIRSHLGLP</sequence>
<name>A0A502DKV8_9BURK</name>
<protein>
    <submittedName>
        <fullName evidence="1">DUF3606 domain-containing protein</fullName>
    </submittedName>
</protein>
<dbReference type="AlphaFoldDB" id="A0A502DKV8"/>
<comment type="caution">
    <text evidence="1">The sequence shown here is derived from an EMBL/GenBank/DDBJ whole genome shotgun (WGS) entry which is preliminary data.</text>
</comment>
<dbReference type="EMBL" id="RCZI01000004">
    <property type="protein sequence ID" value="TPG25938.1"/>
    <property type="molecule type" value="Genomic_DNA"/>
</dbReference>
<dbReference type="RefSeq" id="WP_140843413.1">
    <property type="nucleotide sequence ID" value="NZ_RCZI01000004.1"/>
</dbReference>
<dbReference type="OrthoDB" id="8854678at2"/>
<evidence type="ECO:0000313" key="2">
    <source>
        <dbReference type="Proteomes" id="UP000319212"/>
    </source>
</evidence>
<organism evidence="1 2">
    <name type="scientific">Variovorax guangxiensis</name>
    <dbReference type="NCBI Taxonomy" id="1775474"/>
    <lineage>
        <taxon>Bacteria</taxon>
        <taxon>Pseudomonadati</taxon>
        <taxon>Pseudomonadota</taxon>
        <taxon>Betaproteobacteria</taxon>
        <taxon>Burkholderiales</taxon>
        <taxon>Comamonadaceae</taxon>
        <taxon>Variovorax</taxon>
    </lineage>
</organism>
<evidence type="ECO:0000313" key="1">
    <source>
        <dbReference type="EMBL" id="TPG25938.1"/>
    </source>
</evidence>
<proteinExistence type="predicted"/>
<dbReference type="InterPro" id="IPR022037">
    <property type="entry name" value="DUF3606"/>
</dbReference>
<gene>
    <name evidence="1" type="ORF">EAH82_16165</name>
</gene>
<dbReference type="Pfam" id="PF12244">
    <property type="entry name" value="DUF3606"/>
    <property type="match status" value="1"/>
</dbReference>
<dbReference type="Proteomes" id="UP000319212">
    <property type="component" value="Unassembled WGS sequence"/>
</dbReference>